<dbReference type="InterPro" id="IPR001148">
    <property type="entry name" value="CA_dom"/>
</dbReference>
<dbReference type="OrthoDB" id="429145at2759"/>
<keyword evidence="4 6" id="KW-0862">Zinc</keyword>
<dbReference type="CDD" id="cd03124">
    <property type="entry name" value="alpha_CA_prokaryotic_like"/>
    <property type="match status" value="1"/>
</dbReference>
<dbReference type="InParanoid" id="A0A2G5ETL6"/>
<keyword evidence="10" id="KW-1185">Reference proteome</keyword>
<evidence type="ECO:0000256" key="4">
    <source>
        <dbReference type="ARBA" id="ARBA00022833"/>
    </source>
</evidence>
<keyword evidence="5 6" id="KW-0456">Lyase</keyword>
<dbReference type="InterPro" id="IPR041891">
    <property type="entry name" value="Alpha_CA_prokaryot-like"/>
</dbReference>
<keyword evidence="3 6" id="KW-0479">Metal-binding</keyword>
<gene>
    <name evidence="9" type="ORF">AQUCO_00400159v1</name>
</gene>
<sequence>MDDNLTSLKVSRRLVMVGVGLNSVLLHVCPAHGTHSVIGYTGVTGPDKWGTLSPSYSMCFNGKRQSPIEIVKKNTVFDQNLGPLIVGYNDASATLINNGFNVELRYENDVGDAIIAGKNYTLKQMHWHSPSEHTIDGVRYAAELHLVHQSVDGNIAVVAILYKYGAPDPLLSQIVDKFDQLTNEGAHIPIKRVGTKAILQSNKKYFRYEGSLTTPPCSEIVIWNILEEVREISKEQVAALKTPLDESCKNNSRPTQPLNGRPVEVSAAS</sequence>
<dbReference type="PROSITE" id="PS51144">
    <property type="entry name" value="ALPHA_CA_2"/>
    <property type="match status" value="1"/>
</dbReference>
<evidence type="ECO:0000313" key="9">
    <source>
        <dbReference type="EMBL" id="PIA59108.1"/>
    </source>
</evidence>
<dbReference type="InterPro" id="IPR018338">
    <property type="entry name" value="Carbonic_anhydrase_a-class_CS"/>
</dbReference>
<dbReference type="AlphaFoldDB" id="A0A2G5ETL6"/>
<evidence type="ECO:0000256" key="3">
    <source>
        <dbReference type="ARBA" id="ARBA00022723"/>
    </source>
</evidence>
<dbReference type="InterPro" id="IPR023561">
    <property type="entry name" value="Carbonic_anhydrase_a-class"/>
</dbReference>
<dbReference type="SMART" id="SM01057">
    <property type="entry name" value="Carb_anhydrase"/>
    <property type="match status" value="1"/>
</dbReference>
<dbReference type="GO" id="GO:0004089">
    <property type="term" value="F:carbonate dehydratase activity"/>
    <property type="evidence" value="ECO:0007669"/>
    <property type="project" value="UniProtKB-UniRule"/>
</dbReference>
<dbReference type="SUPFAM" id="SSF51069">
    <property type="entry name" value="Carbonic anhydrase"/>
    <property type="match status" value="1"/>
</dbReference>
<dbReference type="EC" id="4.2.1.1" evidence="2 6"/>
<evidence type="ECO:0000259" key="8">
    <source>
        <dbReference type="PROSITE" id="PS51144"/>
    </source>
</evidence>
<dbReference type="PROSITE" id="PS00162">
    <property type="entry name" value="ALPHA_CA_1"/>
    <property type="match status" value="1"/>
</dbReference>
<comment type="similarity">
    <text evidence="6">Belongs to the alpha-carbonic anhydrase family.</text>
</comment>
<comment type="catalytic activity">
    <reaction evidence="6">
        <text>hydrogencarbonate + H(+) = CO2 + H2O</text>
        <dbReference type="Rhea" id="RHEA:10748"/>
        <dbReference type="ChEBI" id="CHEBI:15377"/>
        <dbReference type="ChEBI" id="CHEBI:15378"/>
        <dbReference type="ChEBI" id="CHEBI:16526"/>
        <dbReference type="ChEBI" id="CHEBI:17544"/>
        <dbReference type="EC" id="4.2.1.1"/>
    </reaction>
</comment>
<feature type="compositionally biased region" description="Polar residues" evidence="7">
    <location>
        <begin position="249"/>
        <end position="258"/>
    </location>
</feature>
<evidence type="ECO:0000256" key="7">
    <source>
        <dbReference type="SAM" id="MobiDB-lite"/>
    </source>
</evidence>
<dbReference type="EMBL" id="KZ305021">
    <property type="protein sequence ID" value="PIA59108.1"/>
    <property type="molecule type" value="Genomic_DNA"/>
</dbReference>
<organism evidence="9 10">
    <name type="scientific">Aquilegia coerulea</name>
    <name type="common">Rocky mountain columbine</name>
    <dbReference type="NCBI Taxonomy" id="218851"/>
    <lineage>
        <taxon>Eukaryota</taxon>
        <taxon>Viridiplantae</taxon>
        <taxon>Streptophyta</taxon>
        <taxon>Embryophyta</taxon>
        <taxon>Tracheophyta</taxon>
        <taxon>Spermatophyta</taxon>
        <taxon>Magnoliopsida</taxon>
        <taxon>Ranunculales</taxon>
        <taxon>Ranunculaceae</taxon>
        <taxon>Thalictroideae</taxon>
        <taxon>Aquilegia</taxon>
    </lineage>
</organism>
<evidence type="ECO:0000256" key="6">
    <source>
        <dbReference type="RuleBase" id="RU367011"/>
    </source>
</evidence>
<dbReference type="FunCoup" id="A0A2G5ETL6">
    <property type="interactions" value="174"/>
</dbReference>
<name>A0A2G5ETL6_AQUCA</name>
<accession>A0A2G5ETL6</accession>
<dbReference type="GO" id="GO:0006730">
    <property type="term" value="P:one-carbon metabolic process"/>
    <property type="evidence" value="ECO:0007669"/>
    <property type="project" value="TreeGrafter"/>
</dbReference>
<proteinExistence type="inferred from homology"/>
<dbReference type="GO" id="GO:0008270">
    <property type="term" value="F:zinc ion binding"/>
    <property type="evidence" value="ECO:0007669"/>
    <property type="project" value="UniProtKB-UniRule"/>
</dbReference>
<comment type="cofactor">
    <cofactor evidence="1 6">
        <name>Zn(2+)</name>
        <dbReference type="ChEBI" id="CHEBI:29105"/>
    </cofactor>
</comment>
<reference evidence="9 10" key="1">
    <citation type="submission" date="2017-09" db="EMBL/GenBank/DDBJ databases">
        <title>WGS assembly of Aquilegia coerulea Goldsmith.</title>
        <authorList>
            <person name="Hodges S."/>
            <person name="Kramer E."/>
            <person name="Nordborg M."/>
            <person name="Tomkins J."/>
            <person name="Borevitz J."/>
            <person name="Derieg N."/>
            <person name="Yan J."/>
            <person name="Mihaltcheva S."/>
            <person name="Hayes R.D."/>
            <person name="Rokhsar D."/>
        </authorList>
    </citation>
    <scope>NUCLEOTIDE SEQUENCE [LARGE SCALE GENOMIC DNA]</scope>
    <source>
        <strain evidence="10">cv. Goldsmith</strain>
    </source>
</reference>
<evidence type="ECO:0000313" key="10">
    <source>
        <dbReference type="Proteomes" id="UP000230069"/>
    </source>
</evidence>
<dbReference type="Pfam" id="PF00194">
    <property type="entry name" value="Carb_anhydrase"/>
    <property type="match status" value="1"/>
</dbReference>
<evidence type="ECO:0000256" key="2">
    <source>
        <dbReference type="ARBA" id="ARBA00012925"/>
    </source>
</evidence>
<evidence type="ECO:0000256" key="1">
    <source>
        <dbReference type="ARBA" id="ARBA00001947"/>
    </source>
</evidence>
<dbReference type="STRING" id="218851.A0A2G5ETL6"/>
<protein>
    <recommendedName>
        <fullName evidence="2 6">Carbonic anhydrase</fullName>
        <ecNumber evidence="2 6">4.2.1.1</ecNumber>
    </recommendedName>
</protein>
<dbReference type="PANTHER" id="PTHR18952">
    <property type="entry name" value="CARBONIC ANHYDRASE"/>
    <property type="match status" value="1"/>
</dbReference>
<comment type="function">
    <text evidence="6">Reversible hydration of carbon dioxide.</text>
</comment>
<dbReference type="PANTHER" id="PTHR18952:SF236">
    <property type="entry name" value="ALPHA CARBONIC ANHYDRASE 1, CHLOROPLASTIC"/>
    <property type="match status" value="1"/>
</dbReference>
<dbReference type="Gene3D" id="3.10.200.10">
    <property type="entry name" value="Alpha carbonic anhydrase"/>
    <property type="match status" value="1"/>
</dbReference>
<feature type="region of interest" description="Disordered" evidence="7">
    <location>
        <begin position="244"/>
        <end position="269"/>
    </location>
</feature>
<dbReference type="InterPro" id="IPR036398">
    <property type="entry name" value="CA_dom_sf"/>
</dbReference>
<feature type="domain" description="Alpha-carbonic anhydrase" evidence="8">
    <location>
        <begin position="36"/>
        <end position="267"/>
    </location>
</feature>
<evidence type="ECO:0000256" key="5">
    <source>
        <dbReference type="ARBA" id="ARBA00023239"/>
    </source>
</evidence>
<dbReference type="Proteomes" id="UP000230069">
    <property type="component" value="Unassembled WGS sequence"/>
</dbReference>